<accession>A0A0A9XHX5</accession>
<organism evidence="2">
    <name type="scientific">Lygus hesperus</name>
    <name type="common">Western plant bug</name>
    <dbReference type="NCBI Taxonomy" id="30085"/>
    <lineage>
        <taxon>Eukaryota</taxon>
        <taxon>Metazoa</taxon>
        <taxon>Ecdysozoa</taxon>
        <taxon>Arthropoda</taxon>
        <taxon>Hexapoda</taxon>
        <taxon>Insecta</taxon>
        <taxon>Pterygota</taxon>
        <taxon>Neoptera</taxon>
        <taxon>Paraneoptera</taxon>
        <taxon>Hemiptera</taxon>
        <taxon>Heteroptera</taxon>
        <taxon>Panheteroptera</taxon>
        <taxon>Cimicomorpha</taxon>
        <taxon>Miridae</taxon>
        <taxon>Mirini</taxon>
        <taxon>Lygus</taxon>
    </lineage>
</organism>
<sequence>MAHDLAKSYKILTSRKDRWYKHLQTTFAMVDKLPVNLELFLARCANLSSHYEEFSSIISELTDIFILEENYTIDPVVEMETYEKLYYQVVAANTKYSLPLSRNSSTGDSSTPKVAKANLPK</sequence>
<protein>
    <submittedName>
        <fullName evidence="2">Ribonuclease R</fullName>
    </submittedName>
</protein>
<gene>
    <name evidence="2" type="primary">rnr</name>
    <name evidence="2" type="ORF">CM83_11989</name>
</gene>
<feature type="non-terminal residue" evidence="2">
    <location>
        <position position="121"/>
    </location>
</feature>
<proteinExistence type="predicted"/>
<name>A0A0A9XHX5_LYGHE</name>
<evidence type="ECO:0000313" key="2">
    <source>
        <dbReference type="EMBL" id="JAG19241.1"/>
    </source>
</evidence>
<feature type="compositionally biased region" description="Polar residues" evidence="1">
    <location>
        <begin position="99"/>
        <end position="112"/>
    </location>
</feature>
<feature type="region of interest" description="Disordered" evidence="1">
    <location>
        <begin position="99"/>
        <end position="121"/>
    </location>
</feature>
<reference evidence="2" key="1">
    <citation type="journal article" date="2014" name="PLoS ONE">
        <title>Transcriptome-Based Identification of ABC Transporters in the Western Tarnished Plant Bug Lygus hesperus.</title>
        <authorList>
            <person name="Hull J.J."/>
            <person name="Chaney K."/>
            <person name="Geib S.M."/>
            <person name="Fabrick J.A."/>
            <person name="Brent C.S."/>
            <person name="Walsh D."/>
            <person name="Lavine L.C."/>
        </authorList>
    </citation>
    <scope>NUCLEOTIDE SEQUENCE</scope>
</reference>
<dbReference type="AlphaFoldDB" id="A0A0A9XHX5"/>
<reference evidence="2" key="2">
    <citation type="submission" date="2014-07" db="EMBL/GenBank/DDBJ databases">
        <authorList>
            <person name="Hull J."/>
        </authorList>
    </citation>
    <scope>NUCLEOTIDE SEQUENCE</scope>
</reference>
<dbReference type="EMBL" id="GBHO01024363">
    <property type="protein sequence ID" value="JAG19241.1"/>
    <property type="molecule type" value="Transcribed_RNA"/>
</dbReference>
<evidence type="ECO:0000256" key="1">
    <source>
        <dbReference type="SAM" id="MobiDB-lite"/>
    </source>
</evidence>